<dbReference type="HOGENOM" id="CLU_3122748_0_0_7"/>
<dbReference type="Gene3D" id="3.40.50.1820">
    <property type="entry name" value="alpha/beta hydrolase"/>
    <property type="match status" value="1"/>
</dbReference>
<dbReference type="KEGG" id="scu:SCE1572_36960"/>
<sequence length="50" mass="5645">MLPPDHARRHHAAVPHDDKALRIIDGAGHNDNLLFAPAYFSAIRDFLSKR</sequence>
<proteinExistence type="predicted"/>
<dbReference type="Proteomes" id="UP000014803">
    <property type="component" value="Chromosome"/>
</dbReference>
<dbReference type="STRING" id="1254432.SCE1572_36960"/>
<accession>S4Y569</accession>
<dbReference type="RefSeq" id="WP_020739278.1">
    <property type="nucleotide sequence ID" value="NC_021658.1"/>
</dbReference>
<evidence type="ECO:0000313" key="2">
    <source>
        <dbReference type="Proteomes" id="UP000014803"/>
    </source>
</evidence>
<reference evidence="1 2" key="1">
    <citation type="journal article" date="2013" name="Sci. Rep.">
        <title>Extraordinary expansion of a Sorangium cellulosum genome from an alkaline milieu.</title>
        <authorList>
            <person name="Han K."/>
            <person name="Li Z.F."/>
            <person name="Peng R."/>
            <person name="Zhu L.P."/>
            <person name="Zhou T."/>
            <person name="Wang L.G."/>
            <person name="Li S.G."/>
            <person name="Zhang X.B."/>
            <person name="Hu W."/>
            <person name="Wu Z.H."/>
            <person name="Qin N."/>
            <person name="Li Y.Z."/>
        </authorList>
    </citation>
    <scope>NUCLEOTIDE SEQUENCE [LARGE SCALE GENOMIC DNA]</scope>
    <source>
        <strain evidence="1 2">So0157-2</strain>
    </source>
</reference>
<dbReference type="EMBL" id="CP003969">
    <property type="protein sequence ID" value="AGP39596.1"/>
    <property type="molecule type" value="Genomic_DNA"/>
</dbReference>
<evidence type="ECO:0000313" key="1">
    <source>
        <dbReference type="EMBL" id="AGP39596.1"/>
    </source>
</evidence>
<dbReference type="AlphaFoldDB" id="S4Y569"/>
<dbReference type="eggNOG" id="COG1073">
    <property type="taxonomic scope" value="Bacteria"/>
</dbReference>
<dbReference type="SUPFAM" id="SSF53474">
    <property type="entry name" value="alpha/beta-Hydrolases"/>
    <property type="match status" value="1"/>
</dbReference>
<evidence type="ECO:0008006" key="3">
    <source>
        <dbReference type="Google" id="ProtNLM"/>
    </source>
</evidence>
<dbReference type="PATRIC" id="fig|1254432.3.peg.8371"/>
<gene>
    <name evidence="1" type="ORF">SCE1572_36960</name>
</gene>
<name>S4Y569_SORCE</name>
<dbReference type="InterPro" id="IPR029058">
    <property type="entry name" value="AB_hydrolase_fold"/>
</dbReference>
<protein>
    <recommendedName>
        <fullName evidence="3">Alpha/beta hydrolase</fullName>
    </recommendedName>
</protein>
<organism evidence="1 2">
    <name type="scientific">Sorangium cellulosum So0157-2</name>
    <dbReference type="NCBI Taxonomy" id="1254432"/>
    <lineage>
        <taxon>Bacteria</taxon>
        <taxon>Pseudomonadati</taxon>
        <taxon>Myxococcota</taxon>
        <taxon>Polyangia</taxon>
        <taxon>Polyangiales</taxon>
        <taxon>Polyangiaceae</taxon>
        <taxon>Sorangium</taxon>
    </lineage>
</organism>